<dbReference type="OrthoDB" id="501320at2"/>
<evidence type="ECO:0000313" key="5">
    <source>
        <dbReference type="EMBL" id="RTR27933.1"/>
    </source>
</evidence>
<keyword evidence="1" id="KW-0813">Transport</keyword>
<dbReference type="InterPro" id="IPR003439">
    <property type="entry name" value="ABC_transporter-like_ATP-bd"/>
</dbReference>
<dbReference type="EMBL" id="RXNV01000014">
    <property type="protein sequence ID" value="RTR27933.1"/>
    <property type="molecule type" value="Genomic_DNA"/>
</dbReference>
<dbReference type="InterPro" id="IPR015856">
    <property type="entry name" value="ABC_transpr_CbiO/EcfA_su"/>
</dbReference>
<name>A0A431VXR0_9GAMM</name>
<feature type="domain" description="ABC transporter" evidence="4">
    <location>
        <begin position="4"/>
        <end position="228"/>
    </location>
</feature>
<dbReference type="InterPro" id="IPR050095">
    <property type="entry name" value="ECF_ABC_transporter_ATP-bd"/>
</dbReference>
<dbReference type="AlphaFoldDB" id="A0A431VXR0"/>
<reference evidence="5 6" key="1">
    <citation type="submission" date="2018-12" db="EMBL/GenBank/DDBJ databases">
        <authorList>
            <person name="Yu L."/>
        </authorList>
    </citation>
    <scope>NUCLEOTIDE SEQUENCE [LARGE SCALE GENOMIC DNA]</scope>
    <source>
        <strain evidence="5 6">HAW-EB5</strain>
    </source>
</reference>
<dbReference type="Gene3D" id="3.40.50.300">
    <property type="entry name" value="P-loop containing nucleotide triphosphate hydrolases"/>
    <property type="match status" value="2"/>
</dbReference>
<dbReference type="GO" id="GO:0005524">
    <property type="term" value="F:ATP binding"/>
    <property type="evidence" value="ECO:0007669"/>
    <property type="project" value="UniProtKB-KW"/>
</dbReference>
<dbReference type="RefSeq" id="WP_126507667.1">
    <property type="nucleotide sequence ID" value="NZ_RXNV01000014.1"/>
</dbReference>
<dbReference type="Pfam" id="PF00005">
    <property type="entry name" value="ABC_tran"/>
    <property type="match status" value="2"/>
</dbReference>
<protein>
    <submittedName>
        <fullName evidence="5">ATP-binding cassette domain-containing protein</fullName>
    </submittedName>
</protein>
<dbReference type="InterPro" id="IPR003593">
    <property type="entry name" value="AAA+_ATPase"/>
</dbReference>
<keyword evidence="3 5" id="KW-0067">ATP-binding</keyword>
<proteinExistence type="predicted"/>
<evidence type="ECO:0000256" key="1">
    <source>
        <dbReference type="ARBA" id="ARBA00022448"/>
    </source>
</evidence>
<evidence type="ECO:0000256" key="2">
    <source>
        <dbReference type="ARBA" id="ARBA00022741"/>
    </source>
</evidence>
<sequence>MNLLKLDRVSFRYYSDSPLVLNEVSLSVRKGECHCINGPTGSGKSSLLNLIMGCLSRPFDGELHIADGVVLGLVMQDPNVQFIRQSVGAEVAFALENLAVPYDLMVGKVQAALRRVGLYVSLDMPIEQLSLGQKYRLMIAAQLVYEPDILLLDEPWAQLDDTGVEELMSVLRRLKADNVSIVLVEHNPAAFDDVVDQFWKLQDGKLTSGCFESAPVSFTRPGYVPVGKSVLAFEPFEFCFEEQSPLFLCHEHLELFEGEIVALVGDNGAGKSSLLKSIAGIQSNVRALPLAVLGKKPKLGIFGSELGLLLQRPNRQLFENTVLEEMQFSLKRFGLPLDNADRLLSELGLEHLKPHSPHTLSYGQQHLVALASLASLKPKVLLLDDPLAGLDQAFYCRVWQLLVRLSQQGTAILLSSHRQMSHMPVTRSWLLSDGVLQSEQGFMDSVNVG</sequence>
<evidence type="ECO:0000313" key="6">
    <source>
        <dbReference type="Proteomes" id="UP000282060"/>
    </source>
</evidence>
<organism evidence="5 6">
    <name type="scientific">Shewanella atlantica</name>
    <dbReference type="NCBI Taxonomy" id="271099"/>
    <lineage>
        <taxon>Bacteria</taxon>
        <taxon>Pseudomonadati</taxon>
        <taxon>Pseudomonadota</taxon>
        <taxon>Gammaproteobacteria</taxon>
        <taxon>Alteromonadales</taxon>
        <taxon>Shewanellaceae</taxon>
        <taxon>Shewanella</taxon>
    </lineage>
</organism>
<dbReference type="SUPFAM" id="SSF52540">
    <property type="entry name" value="P-loop containing nucleoside triphosphate hydrolases"/>
    <property type="match status" value="2"/>
</dbReference>
<dbReference type="InterPro" id="IPR027417">
    <property type="entry name" value="P-loop_NTPase"/>
</dbReference>
<dbReference type="GO" id="GO:0042626">
    <property type="term" value="F:ATPase-coupled transmembrane transporter activity"/>
    <property type="evidence" value="ECO:0007669"/>
    <property type="project" value="TreeGrafter"/>
</dbReference>
<feature type="domain" description="ABC transporter" evidence="4">
    <location>
        <begin position="231"/>
        <end position="448"/>
    </location>
</feature>
<dbReference type="GO" id="GO:0016887">
    <property type="term" value="F:ATP hydrolysis activity"/>
    <property type="evidence" value="ECO:0007669"/>
    <property type="project" value="InterPro"/>
</dbReference>
<comment type="caution">
    <text evidence="5">The sequence shown here is derived from an EMBL/GenBank/DDBJ whole genome shotgun (WGS) entry which is preliminary data.</text>
</comment>
<dbReference type="PANTHER" id="PTHR43553:SF1">
    <property type="entry name" value="ABC TRANSPORTER I FAMILY MEMBER 11, CHLOROPLASTIC"/>
    <property type="match status" value="1"/>
</dbReference>
<accession>A0A431VXR0</accession>
<evidence type="ECO:0000256" key="3">
    <source>
        <dbReference type="ARBA" id="ARBA00022840"/>
    </source>
</evidence>
<dbReference type="GO" id="GO:0016020">
    <property type="term" value="C:membrane"/>
    <property type="evidence" value="ECO:0007669"/>
    <property type="project" value="InterPro"/>
</dbReference>
<dbReference type="CDD" id="cd03225">
    <property type="entry name" value="ABC_cobalt_CbiO_domain1"/>
    <property type="match status" value="2"/>
</dbReference>
<dbReference type="PROSITE" id="PS50893">
    <property type="entry name" value="ABC_TRANSPORTER_2"/>
    <property type="match status" value="2"/>
</dbReference>
<keyword evidence="6" id="KW-1185">Reference proteome</keyword>
<dbReference type="PANTHER" id="PTHR43553">
    <property type="entry name" value="HEAVY METAL TRANSPORTER"/>
    <property type="match status" value="1"/>
</dbReference>
<gene>
    <name evidence="5" type="ORF">EKG39_19425</name>
</gene>
<keyword evidence="2" id="KW-0547">Nucleotide-binding</keyword>
<evidence type="ECO:0000259" key="4">
    <source>
        <dbReference type="PROSITE" id="PS50893"/>
    </source>
</evidence>
<dbReference type="SMART" id="SM00382">
    <property type="entry name" value="AAA"/>
    <property type="match status" value="2"/>
</dbReference>
<dbReference type="Proteomes" id="UP000282060">
    <property type="component" value="Unassembled WGS sequence"/>
</dbReference>